<keyword evidence="1" id="KW-0472">Membrane</keyword>
<keyword evidence="1" id="KW-0812">Transmembrane</keyword>
<proteinExistence type="predicted"/>
<evidence type="ECO:0000313" key="2">
    <source>
        <dbReference type="EMBL" id="KAF3687201.1"/>
    </source>
</evidence>
<dbReference type="EMBL" id="CM015714">
    <property type="protein sequence ID" value="KAF3687201.1"/>
    <property type="molecule type" value="Genomic_DNA"/>
</dbReference>
<sequence length="97" mass="11160">MCLRETEKFFSVFFSIFVLFILRWFHFPSILLSALTMWEWVVVDVCTTLERGSVQLDVASATAIVKLENWFPSIKTYSSLAIDYTDTKLCKGICFGS</sequence>
<evidence type="ECO:0000313" key="3">
    <source>
        <dbReference type="Proteomes" id="UP000503349"/>
    </source>
</evidence>
<dbReference type="Proteomes" id="UP000503349">
    <property type="component" value="Chromosome 3"/>
</dbReference>
<evidence type="ECO:0000256" key="1">
    <source>
        <dbReference type="SAM" id="Phobius"/>
    </source>
</evidence>
<accession>A0A6G1PA79</accession>
<keyword evidence="3" id="KW-1185">Reference proteome</keyword>
<feature type="transmembrane region" description="Helical" evidence="1">
    <location>
        <begin position="12"/>
        <end position="35"/>
    </location>
</feature>
<dbReference type="AlphaFoldDB" id="A0A6G1PA79"/>
<gene>
    <name evidence="2" type="ORF">EXN66_Car002873</name>
</gene>
<reference evidence="3" key="2">
    <citation type="submission" date="2019-02" db="EMBL/GenBank/DDBJ databases">
        <title>Opniocepnalus argus Var Kimnra genome.</title>
        <authorList>
            <person name="Zhou C."/>
            <person name="Xiao S."/>
        </authorList>
    </citation>
    <scope>NUCLEOTIDE SEQUENCE [LARGE SCALE GENOMIC DNA]</scope>
</reference>
<name>A0A6G1PA79_CHAAH</name>
<reference evidence="2 3" key="1">
    <citation type="submission" date="2019-02" db="EMBL/GenBank/DDBJ databases">
        <title>Opniocepnalus argus genome.</title>
        <authorList>
            <person name="Zhou C."/>
            <person name="Xiao S."/>
        </authorList>
    </citation>
    <scope>NUCLEOTIDE SEQUENCE [LARGE SCALE GENOMIC DNA]</scope>
    <source>
        <strain evidence="2">OARG1902GOOAL</strain>
        <tissue evidence="2">Muscle</tissue>
    </source>
</reference>
<organism evidence="2 3">
    <name type="scientific">Channa argus</name>
    <name type="common">Northern snakehead</name>
    <name type="synonym">Ophicephalus argus</name>
    <dbReference type="NCBI Taxonomy" id="215402"/>
    <lineage>
        <taxon>Eukaryota</taxon>
        <taxon>Metazoa</taxon>
        <taxon>Chordata</taxon>
        <taxon>Craniata</taxon>
        <taxon>Vertebrata</taxon>
        <taxon>Euteleostomi</taxon>
        <taxon>Actinopterygii</taxon>
        <taxon>Neopterygii</taxon>
        <taxon>Teleostei</taxon>
        <taxon>Neoteleostei</taxon>
        <taxon>Acanthomorphata</taxon>
        <taxon>Anabantaria</taxon>
        <taxon>Anabantiformes</taxon>
        <taxon>Channoidei</taxon>
        <taxon>Channidae</taxon>
        <taxon>Channa</taxon>
    </lineage>
</organism>
<keyword evidence="1" id="KW-1133">Transmembrane helix</keyword>
<protein>
    <submittedName>
        <fullName evidence="2">Uncharacterized protein</fullName>
    </submittedName>
</protein>